<organism evidence="3 4">
    <name type="scientific">Ralstonia condita</name>
    <dbReference type="NCBI Taxonomy" id="3058600"/>
    <lineage>
        <taxon>Bacteria</taxon>
        <taxon>Pseudomonadati</taxon>
        <taxon>Pseudomonadota</taxon>
        <taxon>Betaproteobacteria</taxon>
        <taxon>Burkholderiales</taxon>
        <taxon>Burkholderiaceae</taxon>
        <taxon>Ralstonia</taxon>
    </lineage>
</organism>
<dbReference type="Pfam" id="PF16074">
    <property type="entry name" value="PilW"/>
    <property type="match status" value="1"/>
</dbReference>
<keyword evidence="4" id="KW-1185">Reference proteome</keyword>
<dbReference type="RefSeq" id="WP_316658342.1">
    <property type="nucleotide sequence ID" value="NZ_CATYWO010000004.1"/>
</dbReference>
<evidence type="ECO:0000313" key="3">
    <source>
        <dbReference type="EMBL" id="CAJ0794555.1"/>
    </source>
</evidence>
<feature type="compositionally biased region" description="Basic and acidic residues" evidence="1">
    <location>
        <begin position="144"/>
        <end position="158"/>
    </location>
</feature>
<sequence length="315" mass="34321">MPRTLARPAHGASLVELLVGMVIALMVLAIALQLTLVARARYQRLADEALIEDRGMQALELIGSAVRQAGWITDTPSSSPMRRWPDADAPPSLVGKDDCGDPAMLSTLVCRGLASHCNAPGCSDALLIRFAGRSTEPQGLSHDGATRDCTGHGVPERIAGERDPRAGYILLYVSRSSDPEREPQLMCRSIKRDFERSPEEATGDGFVRGVETLQLLYTLAPTATSSAITMSARAMNDQDWHRVQFIHVTLVVHGDRFRAQPPLISDTALFPELVPPEGAQSEDLHFLPAEPQRRRARFQATLAVRNPLRCGADAC</sequence>
<protein>
    <recommendedName>
        <fullName evidence="5">Pilus assembly protein PilW</fullName>
    </recommendedName>
</protein>
<evidence type="ECO:0008006" key="5">
    <source>
        <dbReference type="Google" id="ProtNLM"/>
    </source>
</evidence>
<name>A0ABN9IZ30_9RALS</name>
<accession>A0ABN9IZ30</accession>
<evidence type="ECO:0000256" key="2">
    <source>
        <dbReference type="SAM" id="Phobius"/>
    </source>
</evidence>
<reference evidence="3 4" key="1">
    <citation type="submission" date="2023-07" db="EMBL/GenBank/DDBJ databases">
        <authorList>
            <person name="Peeters C."/>
        </authorList>
    </citation>
    <scope>NUCLEOTIDE SEQUENCE [LARGE SCALE GENOMIC DNA]</scope>
    <source>
        <strain evidence="3 4">LMG 7141</strain>
    </source>
</reference>
<dbReference type="EMBL" id="CATYWO010000004">
    <property type="protein sequence ID" value="CAJ0794555.1"/>
    <property type="molecule type" value="Genomic_DNA"/>
</dbReference>
<evidence type="ECO:0000256" key="1">
    <source>
        <dbReference type="SAM" id="MobiDB-lite"/>
    </source>
</evidence>
<dbReference type="InterPro" id="IPR032092">
    <property type="entry name" value="PilW"/>
</dbReference>
<evidence type="ECO:0000313" key="4">
    <source>
        <dbReference type="Proteomes" id="UP001189616"/>
    </source>
</evidence>
<comment type="caution">
    <text evidence="3">The sequence shown here is derived from an EMBL/GenBank/DDBJ whole genome shotgun (WGS) entry which is preliminary data.</text>
</comment>
<gene>
    <name evidence="3" type="ORF">LMG7141_02961</name>
</gene>
<proteinExistence type="predicted"/>
<dbReference type="Proteomes" id="UP001189616">
    <property type="component" value="Unassembled WGS sequence"/>
</dbReference>
<keyword evidence="2" id="KW-1133">Transmembrane helix</keyword>
<keyword evidence="2" id="KW-0812">Transmembrane</keyword>
<keyword evidence="2" id="KW-0472">Membrane</keyword>
<feature type="region of interest" description="Disordered" evidence="1">
    <location>
        <begin position="137"/>
        <end position="158"/>
    </location>
</feature>
<feature type="transmembrane region" description="Helical" evidence="2">
    <location>
        <begin position="12"/>
        <end position="36"/>
    </location>
</feature>